<accession>A0A2Z4FHF4</accession>
<dbReference type="Pfam" id="PF00994">
    <property type="entry name" value="MoCF_biosynth"/>
    <property type="match status" value="1"/>
</dbReference>
<dbReference type="PIRSF" id="PIRSF006728">
    <property type="entry name" value="CinA"/>
    <property type="match status" value="1"/>
</dbReference>
<dbReference type="Gene3D" id="3.40.980.10">
    <property type="entry name" value="MoaB/Mog-like domain"/>
    <property type="match status" value="1"/>
</dbReference>
<dbReference type="InterPro" id="IPR036653">
    <property type="entry name" value="CinA-like_C"/>
</dbReference>
<dbReference type="OrthoDB" id="9801454at2"/>
<dbReference type="PANTHER" id="PTHR13939">
    <property type="entry name" value="NICOTINAMIDE-NUCLEOTIDE AMIDOHYDROLASE PNCC"/>
    <property type="match status" value="1"/>
</dbReference>
<gene>
    <name evidence="2" type="ORF">DN745_03290</name>
</gene>
<evidence type="ECO:0000313" key="2">
    <source>
        <dbReference type="EMBL" id="AWV88421.1"/>
    </source>
</evidence>
<evidence type="ECO:0000256" key="1">
    <source>
        <dbReference type="HAMAP-Rule" id="MF_00226"/>
    </source>
</evidence>
<dbReference type="HAMAP" id="MF_00226_B">
    <property type="entry name" value="CinA_B"/>
    <property type="match status" value="1"/>
</dbReference>
<reference evidence="2 3" key="1">
    <citation type="submission" date="2018-06" db="EMBL/GenBank/DDBJ databases">
        <title>Lujinxingia sediminis gen. nov. sp. nov., a new facultative anaerobic member of the class Deltaproteobacteria, and proposal of Lujinxingaceae fam. nov.</title>
        <authorList>
            <person name="Guo L.-Y."/>
            <person name="Li C.-M."/>
            <person name="Wang S."/>
            <person name="Du Z.-J."/>
        </authorList>
    </citation>
    <scope>NUCLEOTIDE SEQUENCE [LARGE SCALE GENOMIC DNA]</scope>
    <source>
        <strain evidence="2 3">FA350</strain>
    </source>
</reference>
<dbReference type="CDD" id="cd00885">
    <property type="entry name" value="cinA"/>
    <property type="match status" value="1"/>
</dbReference>
<dbReference type="NCBIfam" id="TIGR00199">
    <property type="entry name" value="PncC_domain"/>
    <property type="match status" value="1"/>
</dbReference>
<proteinExistence type="inferred from homology"/>
<dbReference type="NCBIfam" id="TIGR00200">
    <property type="entry name" value="cinA_nterm"/>
    <property type="match status" value="1"/>
</dbReference>
<protein>
    <recommendedName>
        <fullName evidence="1">CinA-like protein</fullName>
    </recommendedName>
</protein>
<dbReference type="RefSeq" id="WP_111332150.1">
    <property type="nucleotide sequence ID" value="NZ_CP030032.1"/>
</dbReference>
<name>A0A2Z4FHF4_9DELT</name>
<dbReference type="InterPro" id="IPR036425">
    <property type="entry name" value="MoaB/Mog-like_dom_sf"/>
</dbReference>
<organism evidence="2 3">
    <name type="scientific">Bradymonas sediminis</name>
    <dbReference type="NCBI Taxonomy" id="1548548"/>
    <lineage>
        <taxon>Bacteria</taxon>
        <taxon>Deltaproteobacteria</taxon>
        <taxon>Bradymonadales</taxon>
        <taxon>Bradymonadaceae</taxon>
        <taxon>Bradymonas</taxon>
    </lineage>
</organism>
<dbReference type="InterPro" id="IPR001453">
    <property type="entry name" value="MoaB/Mog_dom"/>
</dbReference>
<dbReference type="Pfam" id="PF02464">
    <property type="entry name" value="CinA"/>
    <property type="match status" value="1"/>
</dbReference>
<dbReference type="InterPro" id="IPR008135">
    <property type="entry name" value="Competence-induced_CinA"/>
</dbReference>
<dbReference type="AlphaFoldDB" id="A0A2Z4FHF4"/>
<dbReference type="KEGG" id="bsed:DN745_03290"/>
<comment type="similarity">
    <text evidence="1">Belongs to the CinA family.</text>
</comment>
<dbReference type="InterPro" id="IPR050101">
    <property type="entry name" value="CinA"/>
</dbReference>
<evidence type="ECO:0000313" key="3">
    <source>
        <dbReference type="Proteomes" id="UP000249799"/>
    </source>
</evidence>
<sequence>MKTVSILCVGEELLDGRTRDQNAIWLARASTDHGFDLSSIHIIGDAQDTIINALEEVSQTCDFLVVSGGLGPTADDITRDAASKWLGAALQLDESALRALKQRFAARGYSYTANNRSQCLFPAGAKILKSDVGTAAGFAVENNDCVITFLPGVPREFRWFIEHYMLPQFKPAGDAEDLIHRERLVFFGAGESWLESQLEGIEELASEVGGRVSYLAKAPLIEIHLKAPGAKAVSRMLDFTLERVSKWVIARGDQPTEARIGALLQEQGATVSSAESCTGGKLAARFVSVSGASNWFERGFITYSNDAKTKALGVSAEIIDRFGAVSPQVVCQMAAGAQKEAGATYALSISGIAGPTGGTPDKPVGTVHFALAAPDGVWHFEALFAGKSREQVTSASAYTSMALLLWHLEGRMDEHAVAGPFQASQVWSDDGVD</sequence>
<dbReference type="Gene3D" id="3.90.950.20">
    <property type="entry name" value="CinA-like"/>
    <property type="match status" value="1"/>
</dbReference>
<dbReference type="InterPro" id="IPR008136">
    <property type="entry name" value="CinA_C"/>
</dbReference>
<dbReference type="EMBL" id="CP030032">
    <property type="protein sequence ID" value="AWV88421.1"/>
    <property type="molecule type" value="Genomic_DNA"/>
</dbReference>
<dbReference type="SUPFAM" id="SSF142433">
    <property type="entry name" value="CinA-like"/>
    <property type="match status" value="1"/>
</dbReference>
<dbReference type="SUPFAM" id="SSF53218">
    <property type="entry name" value="Molybdenum cofactor biosynthesis proteins"/>
    <property type="match status" value="1"/>
</dbReference>
<keyword evidence="3" id="KW-1185">Reference proteome</keyword>
<dbReference type="Proteomes" id="UP000249799">
    <property type="component" value="Chromosome"/>
</dbReference>
<dbReference type="SMART" id="SM00852">
    <property type="entry name" value="MoCF_biosynth"/>
    <property type="match status" value="1"/>
</dbReference>
<dbReference type="PANTHER" id="PTHR13939:SF0">
    <property type="entry name" value="NMN AMIDOHYDROLASE-LIKE PROTEIN YFAY"/>
    <property type="match status" value="1"/>
</dbReference>